<dbReference type="AlphaFoldDB" id="A0A382B9Q0"/>
<reference evidence="1" key="1">
    <citation type="submission" date="2018-05" db="EMBL/GenBank/DDBJ databases">
        <authorList>
            <person name="Lanie J.A."/>
            <person name="Ng W.-L."/>
            <person name="Kazmierczak K.M."/>
            <person name="Andrzejewski T.M."/>
            <person name="Davidsen T.M."/>
            <person name="Wayne K.J."/>
            <person name="Tettelin H."/>
            <person name="Glass J.I."/>
            <person name="Rusch D."/>
            <person name="Podicherti R."/>
            <person name="Tsui H.-C.T."/>
            <person name="Winkler M.E."/>
        </authorList>
    </citation>
    <scope>NUCLEOTIDE SEQUENCE</scope>
</reference>
<name>A0A382B9Q0_9ZZZZ</name>
<sequence length="74" mass="7857">MEGGPPGFKQDFSCPVLLRYRLGHLQTFAYGGLTLYAVPSQTLQLILRLSFVGGPTTPPGAPGGLGSSAFARRY</sequence>
<accession>A0A382B9Q0</accession>
<dbReference type="EMBL" id="UINC01028781">
    <property type="protein sequence ID" value="SVB10379.1"/>
    <property type="molecule type" value="Genomic_DNA"/>
</dbReference>
<organism evidence="1">
    <name type="scientific">marine metagenome</name>
    <dbReference type="NCBI Taxonomy" id="408172"/>
    <lineage>
        <taxon>unclassified sequences</taxon>
        <taxon>metagenomes</taxon>
        <taxon>ecological metagenomes</taxon>
    </lineage>
</organism>
<protein>
    <submittedName>
        <fullName evidence="1">Uncharacterized protein</fullName>
    </submittedName>
</protein>
<gene>
    <name evidence="1" type="ORF">METZ01_LOCUS163233</name>
</gene>
<evidence type="ECO:0000313" key="1">
    <source>
        <dbReference type="EMBL" id="SVB10379.1"/>
    </source>
</evidence>
<proteinExistence type="predicted"/>